<keyword evidence="1" id="KW-0812">Transmembrane</keyword>
<keyword evidence="1" id="KW-0472">Membrane</keyword>
<reference evidence="2" key="1">
    <citation type="submission" date="2014-09" db="EMBL/GenBank/DDBJ databases">
        <authorList>
            <person name="Magalhaes I.L.F."/>
            <person name="Oliveira U."/>
            <person name="Santos F.R."/>
            <person name="Vidigal T.H.D.A."/>
            <person name="Brescovit A.D."/>
            <person name="Santos A.J."/>
        </authorList>
    </citation>
    <scope>NUCLEOTIDE SEQUENCE</scope>
    <source>
        <tissue evidence="2">Shoot tissue taken approximately 20 cm above the soil surface</tissue>
    </source>
</reference>
<proteinExistence type="predicted"/>
<evidence type="ECO:0000256" key="1">
    <source>
        <dbReference type="SAM" id="Phobius"/>
    </source>
</evidence>
<sequence length="94" mass="10445">MRGRVSSGARLRCAQRRWLPVTCGGRSGCGGERAHDARQHRVICFFFFSLDAFGIHFDGCLLLLLSPVLWLLPSAYCSQVLLGYTAAAQRSRQT</sequence>
<feature type="transmembrane region" description="Helical" evidence="1">
    <location>
        <begin position="42"/>
        <end position="64"/>
    </location>
</feature>
<reference evidence="2" key="2">
    <citation type="journal article" date="2015" name="Data Brief">
        <title>Shoot transcriptome of the giant reed, Arundo donax.</title>
        <authorList>
            <person name="Barrero R.A."/>
            <person name="Guerrero F.D."/>
            <person name="Moolhuijzen P."/>
            <person name="Goolsby J.A."/>
            <person name="Tidwell J."/>
            <person name="Bellgard S.E."/>
            <person name="Bellgard M.I."/>
        </authorList>
    </citation>
    <scope>NUCLEOTIDE SEQUENCE</scope>
    <source>
        <tissue evidence="2">Shoot tissue taken approximately 20 cm above the soil surface</tissue>
    </source>
</reference>
<dbReference type="EMBL" id="GBRH01176791">
    <property type="protein sequence ID" value="JAE21105.1"/>
    <property type="molecule type" value="Transcribed_RNA"/>
</dbReference>
<name>A0A0A9G7T7_ARUDO</name>
<accession>A0A0A9G7T7</accession>
<organism evidence="2">
    <name type="scientific">Arundo donax</name>
    <name type="common">Giant reed</name>
    <name type="synonym">Donax arundinaceus</name>
    <dbReference type="NCBI Taxonomy" id="35708"/>
    <lineage>
        <taxon>Eukaryota</taxon>
        <taxon>Viridiplantae</taxon>
        <taxon>Streptophyta</taxon>
        <taxon>Embryophyta</taxon>
        <taxon>Tracheophyta</taxon>
        <taxon>Spermatophyta</taxon>
        <taxon>Magnoliopsida</taxon>
        <taxon>Liliopsida</taxon>
        <taxon>Poales</taxon>
        <taxon>Poaceae</taxon>
        <taxon>PACMAD clade</taxon>
        <taxon>Arundinoideae</taxon>
        <taxon>Arundineae</taxon>
        <taxon>Arundo</taxon>
    </lineage>
</organism>
<evidence type="ECO:0000313" key="2">
    <source>
        <dbReference type="EMBL" id="JAE21105.1"/>
    </source>
</evidence>
<keyword evidence="1" id="KW-1133">Transmembrane helix</keyword>
<protein>
    <submittedName>
        <fullName evidence="2">Uncharacterized protein</fullName>
    </submittedName>
</protein>
<dbReference type="AlphaFoldDB" id="A0A0A9G7T7"/>
<feature type="transmembrane region" description="Helical" evidence="1">
    <location>
        <begin position="70"/>
        <end position="88"/>
    </location>
</feature>